<dbReference type="PANTHER" id="PTHR33841">
    <property type="entry name" value="DNA METHYLTRANSFERASE YEEA-RELATED"/>
    <property type="match status" value="1"/>
</dbReference>
<evidence type="ECO:0000256" key="1">
    <source>
        <dbReference type="ARBA" id="ARBA00011900"/>
    </source>
</evidence>
<keyword evidence="2 10" id="KW-0489">Methyltransferase</keyword>
<keyword evidence="6" id="KW-0238">DNA-binding</keyword>
<dbReference type="InterPro" id="IPR011639">
    <property type="entry name" value="MethylTrfase_TaqI-like_dom"/>
</dbReference>
<name>A0AAX3EUZ7_MORBO</name>
<organism evidence="10 11">
    <name type="scientific">Moraxella bovis</name>
    <dbReference type="NCBI Taxonomy" id="476"/>
    <lineage>
        <taxon>Bacteria</taxon>
        <taxon>Pseudomonadati</taxon>
        <taxon>Pseudomonadota</taxon>
        <taxon>Gammaproteobacteria</taxon>
        <taxon>Moraxellales</taxon>
        <taxon>Moraxellaceae</taxon>
        <taxon>Moraxella</taxon>
    </lineage>
</organism>
<dbReference type="EMBL" id="CP087781">
    <property type="protein sequence ID" value="UZA51823.1"/>
    <property type="molecule type" value="Genomic_DNA"/>
</dbReference>
<dbReference type="SUPFAM" id="SSF53335">
    <property type="entry name" value="S-adenosyl-L-methionine-dependent methyltransferases"/>
    <property type="match status" value="1"/>
</dbReference>
<dbReference type="GO" id="GO:0009307">
    <property type="term" value="P:DNA restriction-modification system"/>
    <property type="evidence" value="ECO:0007669"/>
    <property type="project" value="UniProtKB-KW"/>
</dbReference>
<dbReference type="GO" id="GO:0003677">
    <property type="term" value="F:DNA binding"/>
    <property type="evidence" value="ECO:0007669"/>
    <property type="project" value="UniProtKB-KW"/>
</dbReference>
<keyword evidence="3" id="KW-0808">Transferase</keyword>
<evidence type="ECO:0000313" key="10">
    <source>
        <dbReference type="EMBL" id="UZA51823.1"/>
    </source>
</evidence>
<dbReference type="PANTHER" id="PTHR33841:SF6">
    <property type="entry name" value="TYPE II METHYLTRANSFERASE M.HINDII"/>
    <property type="match status" value="1"/>
</dbReference>
<sequence length="580" mass="66007">MENSNFQIDSNIIPDLDNIGKGQLNLFELAYNPDVLDCLSSLSNDEVFTSPKLANQMLDLLPSDIWQNSKATFLDPVCKSGVFLREIVKRLDKGLKSQIPDKQTRINHILKNQVFGIAITGLTALLSRRSVYCARIANSPISICDEFDNEMGNIIFGNVNHTFKDGKCSECGASQEVFGHRQGLENHAYAFIHSDKETIFNEILKMKFDVIIGNPPYQLNVGNDGGNSSKAKAIYHLFIEQAIKLNPRYLVMITPSRWMTRSVEGISPEWIDNMLNSKNFKIIHDFESSKECFPNLSQPIEGGVNYFLWDSHYNGKCEYNYHTISGNVLNRFDLLDANQIGVVIRDPNSFKIIDKIKKTHKDYFLEEENNFSSLVSPKDFFTNKEFLTSKWKGFKKSPTDDFNIKYYLNKNVSSVGCGWVSKTQIPKNLASKDLHKVYIPAANGSNTLILGKPFYGEPNSVCSQTYLVIGYDPKKHSLTQEQCENIISYIQTKFFRYLVSIKKKTQNGARGVYQFVPLQNFDESWSDEKLYLKYGLSKDEINLIENTISPMDNDIGEKPKKSRSKKTAQSQLDLGNDDEQ</sequence>
<dbReference type="PRINTS" id="PR00507">
    <property type="entry name" value="N12N6MTFRASE"/>
</dbReference>
<dbReference type="Gene3D" id="3.40.50.150">
    <property type="entry name" value="Vaccinia Virus protein VP39"/>
    <property type="match status" value="1"/>
</dbReference>
<evidence type="ECO:0000256" key="6">
    <source>
        <dbReference type="ARBA" id="ARBA00023125"/>
    </source>
</evidence>
<dbReference type="InterPro" id="IPR029063">
    <property type="entry name" value="SAM-dependent_MTases_sf"/>
</dbReference>
<comment type="catalytic activity">
    <reaction evidence="7">
        <text>a 2'-deoxyadenosine in DNA + S-adenosyl-L-methionine = an N(6)-methyl-2'-deoxyadenosine in DNA + S-adenosyl-L-homocysteine + H(+)</text>
        <dbReference type="Rhea" id="RHEA:15197"/>
        <dbReference type="Rhea" id="RHEA-COMP:12418"/>
        <dbReference type="Rhea" id="RHEA-COMP:12419"/>
        <dbReference type="ChEBI" id="CHEBI:15378"/>
        <dbReference type="ChEBI" id="CHEBI:57856"/>
        <dbReference type="ChEBI" id="CHEBI:59789"/>
        <dbReference type="ChEBI" id="CHEBI:90615"/>
        <dbReference type="ChEBI" id="CHEBI:90616"/>
        <dbReference type="EC" id="2.1.1.72"/>
    </reaction>
</comment>
<dbReference type="Proteomes" id="UP001163283">
    <property type="component" value="Chromosome"/>
</dbReference>
<evidence type="ECO:0000313" key="11">
    <source>
        <dbReference type="Proteomes" id="UP001163283"/>
    </source>
</evidence>
<dbReference type="RefSeq" id="WP_264689881.1">
    <property type="nucleotide sequence ID" value="NZ_CP087781.1"/>
</dbReference>
<dbReference type="Pfam" id="PF07669">
    <property type="entry name" value="Eco57I"/>
    <property type="match status" value="1"/>
</dbReference>
<feature type="region of interest" description="Disordered" evidence="8">
    <location>
        <begin position="548"/>
        <end position="580"/>
    </location>
</feature>
<evidence type="ECO:0000256" key="4">
    <source>
        <dbReference type="ARBA" id="ARBA00022691"/>
    </source>
</evidence>
<gene>
    <name evidence="10" type="ORF">LP129_01235</name>
</gene>
<proteinExistence type="predicted"/>
<keyword evidence="4" id="KW-0949">S-adenosyl-L-methionine</keyword>
<dbReference type="AlphaFoldDB" id="A0AAX3EUZ7"/>
<dbReference type="EC" id="2.1.1.72" evidence="1"/>
<dbReference type="InterPro" id="IPR050953">
    <property type="entry name" value="N4_N6_ade-DNA_methylase"/>
</dbReference>
<evidence type="ECO:0000256" key="8">
    <source>
        <dbReference type="SAM" id="MobiDB-lite"/>
    </source>
</evidence>
<evidence type="ECO:0000256" key="7">
    <source>
        <dbReference type="ARBA" id="ARBA00047942"/>
    </source>
</evidence>
<dbReference type="GO" id="GO:0009007">
    <property type="term" value="F:site-specific DNA-methyltransferase (adenine-specific) activity"/>
    <property type="evidence" value="ECO:0007669"/>
    <property type="project" value="UniProtKB-EC"/>
</dbReference>
<dbReference type="GO" id="GO:0032259">
    <property type="term" value="P:methylation"/>
    <property type="evidence" value="ECO:0007669"/>
    <property type="project" value="UniProtKB-KW"/>
</dbReference>
<accession>A0AAX3EUZ7</accession>
<reference evidence="10 11" key="1">
    <citation type="journal article" date="2022" name="BMC Microbiol.">
        <title>Whole genome sequencing of Moraxella bovis strains from North America reveals two genotypes with different genetic determinants.</title>
        <authorList>
            <person name="Wynn E.L."/>
            <person name="Hille M.M."/>
            <person name="Loy J.D."/>
            <person name="Schuller G."/>
            <person name="Kuhn K.L."/>
            <person name="Dickey A.M."/>
            <person name="Bono J.L."/>
            <person name="Clawson M.L."/>
        </authorList>
    </citation>
    <scope>NUCLEOTIDE SEQUENCE [LARGE SCALE GENOMIC DNA]</scope>
    <source>
        <strain evidence="10 11">SAM57978</strain>
    </source>
</reference>
<dbReference type="REBASE" id="672767">
    <property type="entry name" value="M2.Mbo57978ORF1225P"/>
</dbReference>
<evidence type="ECO:0000256" key="2">
    <source>
        <dbReference type="ARBA" id="ARBA00022603"/>
    </source>
</evidence>
<feature type="domain" description="Type II methyltransferase M.TaqI-like" evidence="9">
    <location>
        <begin position="112"/>
        <end position="293"/>
    </location>
</feature>
<evidence type="ECO:0000256" key="3">
    <source>
        <dbReference type="ARBA" id="ARBA00022679"/>
    </source>
</evidence>
<dbReference type="PROSITE" id="PS00092">
    <property type="entry name" value="N6_MTASE"/>
    <property type="match status" value="1"/>
</dbReference>
<keyword evidence="5" id="KW-0680">Restriction system</keyword>
<protein>
    <recommendedName>
        <fullName evidence="1">site-specific DNA-methyltransferase (adenine-specific)</fullName>
        <ecNumber evidence="1">2.1.1.72</ecNumber>
    </recommendedName>
</protein>
<evidence type="ECO:0000259" key="9">
    <source>
        <dbReference type="Pfam" id="PF07669"/>
    </source>
</evidence>
<evidence type="ECO:0000256" key="5">
    <source>
        <dbReference type="ARBA" id="ARBA00022747"/>
    </source>
</evidence>
<dbReference type="InterPro" id="IPR002052">
    <property type="entry name" value="DNA_methylase_N6_adenine_CS"/>
</dbReference>